<feature type="domain" description="AB hydrolase-1" evidence="1">
    <location>
        <begin position="68"/>
        <end position="140"/>
    </location>
</feature>
<name>A0A2P6THL3_CHLSO</name>
<protein>
    <submittedName>
        <fullName evidence="2">Alpha beta-hydrolase</fullName>
    </submittedName>
</protein>
<sequence length="296" mass="31484">MAGVVKQQRVMLELASAQLEGLLFEAPERKAGAAAVILHPYAPLGGSMHDHQVLELFRAAAQSRAFRLVLRYNQRGVGRSSGWKNLMGGDDMRDVLDVVEWAAARLPGPDKQVAVIGYSWGSCLAAHGLSHPAVAAYVGVSVPLGGMAWVLQTKKHFGEVCRAIHLPRLLLLGDQDQFTSAAAMQTAVRENGGLLLRQDDSYEPEEDAHAAAAAVGGSCGGGSSSGGLPGAERRELLLRIFPGDDHFWLTNGNMAAAFAVRWLEVQLLAAAQQQQQVQQEQQAASPVQHVAAAEGG</sequence>
<evidence type="ECO:0000313" key="2">
    <source>
        <dbReference type="EMBL" id="PRW33774.1"/>
    </source>
</evidence>
<dbReference type="PANTHER" id="PTHR42103:SF2">
    <property type="entry name" value="AB HYDROLASE-1 DOMAIN-CONTAINING PROTEIN"/>
    <property type="match status" value="1"/>
</dbReference>
<dbReference type="GO" id="GO:0016787">
    <property type="term" value="F:hydrolase activity"/>
    <property type="evidence" value="ECO:0007669"/>
    <property type="project" value="UniProtKB-KW"/>
</dbReference>
<dbReference type="OrthoDB" id="10260961at2759"/>
<keyword evidence="3" id="KW-1185">Reference proteome</keyword>
<dbReference type="Gene3D" id="3.40.50.1820">
    <property type="entry name" value="alpha/beta hydrolase"/>
    <property type="match status" value="1"/>
</dbReference>
<dbReference type="EMBL" id="LHPG02000015">
    <property type="protein sequence ID" value="PRW33774.1"/>
    <property type="molecule type" value="Genomic_DNA"/>
</dbReference>
<dbReference type="Proteomes" id="UP000239899">
    <property type="component" value="Unassembled WGS sequence"/>
</dbReference>
<dbReference type="SUPFAM" id="SSF53474">
    <property type="entry name" value="alpha/beta-Hydrolases"/>
    <property type="match status" value="1"/>
</dbReference>
<comment type="caution">
    <text evidence="2">The sequence shown here is derived from an EMBL/GenBank/DDBJ whole genome shotgun (WGS) entry which is preliminary data.</text>
</comment>
<dbReference type="AlphaFoldDB" id="A0A2P6THL3"/>
<dbReference type="PANTHER" id="PTHR42103">
    <property type="entry name" value="ALPHA/BETA-HYDROLASES SUPERFAMILY PROTEIN"/>
    <property type="match status" value="1"/>
</dbReference>
<proteinExistence type="predicted"/>
<dbReference type="InterPro" id="IPR000073">
    <property type="entry name" value="AB_hydrolase_1"/>
</dbReference>
<accession>A0A2P6THL3</accession>
<organism evidence="2 3">
    <name type="scientific">Chlorella sorokiniana</name>
    <name type="common">Freshwater green alga</name>
    <dbReference type="NCBI Taxonomy" id="3076"/>
    <lineage>
        <taxon>Eukaryota</taxon>
        <taxon>Viridiplantae</taxon>
        <taxon>Chlorophyta</taxon>
        <taxon>core chlorophytes</taxon>
        <taxon>Trebouxiophyceae</taxon>
        <taxon>Chlorellales</taxon>
        <taxon>Chlorellaceae</taxon>
        <taxon>Chlorella clade</taxon>
        <taxon>Chlorella</taxon>
    </lineage>
</organism>
<evidence type="ECO:0000259" key="1">
    <source>
        <dbReference type="Pfam" id="PF00561"/>
    </source>
</evidence>
<dbReference type="InterPro" id="IPR029058">
    <property type="entry name" value="AB_hydrolase_fold"/>
</dbReference>
<dbReference type="Pfam" id="PF00561">
    <property type="entry name" value="Abhydrolase_1"/>
    <property type="match status" value="1"/>
</dbReference>
<gene>
    <name evidence="2" type="ORF">C2E21_7307</name>
</gene>
<evidence type="ECO:0000313" key="3">
    <source>
        <dbReference type="Proteomes" id="UP000239899"/>
    </source>
</evidence>
<reference evidence="2 3" key="1">
    <citation type="journal article" date="2018" name="Plant J.">
        <title>Genome sequences of Chlorella sorokiniana UTEX 1602 and Micractinium conductrix SAG 241.80: implications to maltose excretion by a green alga.</title>
        <authorList>
            <person name="Arriola M.B."/>
            <person name="Velmurugan N."/>
            <person name="Zhang Y."/>
            <person name="Plunkett M.H."/>
            <person name="Hondzo H."/>
            <person name="Barney B.M."/>
        </authorList>
    </citation>
    <scope>NUCLEOTIDE SEQUENCE [LARGE SCALE GENOMIC DNA]</scope>
    <source>
        <strain evidence="3">UTEX 1602</strain>
    </source>
</reference>
<dbReference type="STRING" id="3076.A0A2P6THL3"/>